<sequence length="285" mass="31099">MATCFIRAVVRRWCLNPKGLGSIPSGSKIVFSHLISAAGPKKRITGPGPHRPAGSGMWAWSPSVRLTGVRSSGPGHGFDGPGRRDRSRATCMLGSSGPAAGLALVNRSRSRKNKKMSAFTPYSELSNPPLELTNMTEAGLVNQRQAMINQQHETLYPQQFNAPYSLPTSSGPLQNEIRAVNGVFHLRWTNHLPYGAAHLRPQGPPQLLNQPQQLSQVLLWNAHEPADLSGCEELIQSTQVLESSMVQRVQPLEDGQINQAPVMPSVLHPHQSHQYLSAIASRPQK</sequence>
<dbReference type="Proteomes" id="UP001457282">
    <property type="component" value="Unassembled WGS sequence"/>
</dbReference>
<evidence type="ECO:0000256" key="1">
    <source>
        <dbReference type="SAM" id="MobiDB-lite"/>
    </source>
</evidence>
<proteinExistence type="predicted"/>
<organism evidence="2 3">
    <name type="scientific">Rubus argutus</name>
    <name type="common">Southern blackberry</name>
    <dbReference type="NCBI Taxonomy" id="59490"/>
    <lineage>
        <taxon>Eukaryota</taxon>
        <taxon>Viridiplantae</taxon>
        <taxon>Streptophyta</taxon>
        <taxon>Embryophyta</taxon>
        <taxon>Tracheophyta</taxon>
        <taxon>Spermatophyta</taxon>
        <taxon>Magnoliopsida</taxon>
        <taxon>eudicotyledons</taxon>
        <taxon>Gunneridae</taxon>
        <taxon>Pentapetalae</taxon>
        <taxon>rosids</taxon>
        <taxon>fabids</taxon>
        <taxon>Rosales</taxon>
        <taxon>Rosaceae</taxon>
        <taxon>Rosoideae</taxon>
        <taxon>Rosoideae incertae sedis</taxon>
        <taxon>Rubus</taxon>
    </lineage>
</organism>
<comment type="caution">
    <text evidence="2">The sequence shown here is derived from an EMBL/GenBank/DDBJ whole genome shotgun (WGS) entry which is preliminary data.</text>
</comment>
<feature type="region of interest" description="Disordered" evidence="1">
    <location>
        <begin position="68"/>
        <end position="87"/>
    </location>
</feature>
<accession>A0AAW1VL12</accession>
<dbReference type="AlphaFoldDB" id="A0AAW1VL12"/>
<keyword evidence="3" id="KW-1185">Reference proteome</keyword>
<protein>
    <submittedName>
        <fullName evidence="2">Uncharacterized protein</fullName>
    </submittedName>
</protein>
<dbReference type="EMBL" id="JBEDUW010000244">
    <property type="protein sequence ID" value="KAK9903010.1"/>
    <property type="molecule type" value="Genomic_DNA"/>
</dbReference>
<evidence type="ECO:0000313" key="2">
    <source>
        <dbReference type="EMBL" id="KAK9903010.1"/>
    </source>
</evidence>
<gene>
    <name evidence="2" type="ORF">M0R45_001352</name>
</gene>
<evidence type="ECO:0000313" key="3">
    <source>
        <dbReference type="Proteomes" id="UP001457282"/>
    </source>
</evidence>
<name>A0AAW1VL12_RUBAR</name>
<reference evidence="2 3" key="1">
    <citation type="journal article" date="2023" name="G3 (Bethesda)">
        <title>A chromosome-length genome assembly and annotation of blackberry (Rubus argutus, cv. 'Hillquist').</title>
        <authorList>
            <person name="Bruna T."/>
            <person name="Aryal R."/>
            <person name="Dudchenko O."/>
            <person name="Sargent D.J."/>
            <person name="Mead D."/>
            <person name="Buti M."/>
            <person name="Cavallini A."/>
            <person name="Hytonen T."/>
            <person name="Andres J."/>
            <person name="Pham M."/>
            <person name="Weisz D."/>
            <person name="Mascagni F."/>
            <person name="Usai G."/>
            <person name="Natali L."/>
            <person name="Bassil N."/>
            <person name="Fernandez G.E."/>
            <person name="Lomsadze A."/>
            <person name="Armour M."/>
            <person name="Olukolu B."/>
            <person name="Poorten T."/>
            <person name="Britton C."/>
            <person name="Davik J."/>
            <person name="Ashrafi H."/>
            <person name="Aiden E.L."/>
            <person name="Borodovsky M."/>
            <person name="Worthington M."/>
        </authorList>
    </citation>
    <scope>NUCLEOTIDE SEQUENCE [LARGE SCALE GENOMIC DNA]</scope>
    <source>
        <strain evidence="2">PI 553951</strain>
    </source>
</reference>